<reference evidence="1 2" key="1">
    <citation type="submission" date="2019-03" db="EMBL/GenBank/DDBJ databases">
        <title>Draft genome sequences of novel Actinobacteria.</title>
        <authorList>
            <person name="Sahin N."/>
            <person name="Ay H."/>
            <person name="Saygin H."/>
        </authorList>
    </citation>
    <scope>NUCLEOTIDE SEQUENCE [LARGE SCALE GENOMIC DNA]</scope>
    <source>
        <strain evidence="1 2">16K404</strain>
    </source>
</reference>
<dbReference type="AlphaFoldDB" id="A0A4R4UUH5"/>
<dbReference type="RefSeq" id="WP_132623143.1">
    <property type="nucleotide sequence ID" value="NZ_SMKV01000014.1"/>
</dbReference>
<dbReference type="OrthoDB" id="3686943at2"/>
<name>A0A4R4UUH5_9PSEU</name>
<gene>
    <name evidence="1" type="ORF">E1161_13230</name>
</gene>
<evidence type="ECO:0000313" key="1">
    <source>
        <dbReference type="EMBL" id="TDC92333.1"/>
    </source>
</evidence>
<dbReference type="EMBL" id="SMKV01000014">
    <property type="protein sequence ID" value="TDC92333.1"/>
    <property type="molecule type" value="Genomic_DNA"/>
</dbReference>
<organism evidence="1 2">
    <name type="scientific">Saccharopolyspora aridisoli</name>
    <dbReference type="NCBI Taxonomy" id="2530385"/>
    <lineage>
        <taxon>Bacteria</taxon>
        <taxon>Bacillati</taxon>
        <taxon>Actinomycetota</taxon>
        <taxon>Actinomycetes</taxon>
        <taxon>Pseudonocardiales</taxon>
        <taxon>Pseudonocardiaceae</taxon>
        <taxon>Saccharopolyspora</taxon>
    </lineage>
</organism>
<protein>
    <submittedName>
        <fullName evidence="1">Uncharacterized protein</fullName>
    </submittedName>
</protein>
<keyword evidence="2" id="KW-1185">Reference proteome</keyword>
<comment type="caution">
    <text evidence="1">The sequence shown here is derived from an EMBL/GenBank/DDBJ whole genome shotgun (WGS) entry which is preliminary data.</text>
</comment>
<dbReference type="Proteomes" id="UP000294744">
    <property type="component" value="Unassembled WGS sequence"/>
</dbReference>
<proteinExistence type="predicted"/>
<evidence type="ECO:0000313" key="2">
    <source>
        <dbReference type="Proteomes" id="UP000294744"/>
    </source>
</evidence>
<sequence>MKPQKIHLDIRVDTDETMKTVEALEQVAASVGQALNCTFVEGEFQRWYAQVAYVFGLKLSVVGVAGIGGKDVAKLVGSVIEKGFRYAPDGSGLAEIERVDISDYMVDLLTIRTELQWYRPTPEDRAAERAAAGRFDDMLGGVGPRGWTTDDEEKFGDW</sequence>
<accession>A0A4R4UUH5</accession>